<dbReference type="AlphaFoldDB" id="A0A4P7L0U4"/>
<dbReference type="Gene3D" id="1.10.10.10">
    <property type="entry name" value="Winged helix-like DNA-binding domain superfamily/Winged helix DNA-binding domain"/>
    <property type="match status" value="2"/>
</dbReference>
<dbReference type="EMBL" id="CP038618">
    <property type="protein sequence ID" value="QBY46317.1"/>
    <property type="molecule type" value="Genomic_DNA"/>
</dbReference>
<dbReference type="GO" id="GO:0003887">
    <property type="term" value="F:DNA-directed DNA polymerase activity"/>
    <property type="evidence" value="ECO:0007669"/>
    <property type="project" value="InterPro"/>
</dbReference>
<dbReference type="SUPFAM" id="SSF46785">
    <property type="entry name" value="Winged helix' DNA-binding domain"/>
    <property type="match status" value="2"/>
</dbReference>
<dbReference type="GO" id="GO:0006270">
    <property type="term" value="P:DNA replication initiation"/>
    <property type="evidence" value="ECO:0007669"/>
    <property type="project" value="InterPro"/>
</dbReference>
<dbReference type="InterPro" id="IPR000525">
    <property type="entry name" value="Initiator_Rep_WH1"/>
</dbReference>
<evidence type="ECO:0000256" key="1">
    <source>
        <dbReference type="ARBA" id="ARBA00038283"/>
    </source>
</evidence>
<dbReference type="InterPro" id="IPR036390">
    <property type="entry name" value="WH_DNA-bd_sf"/>
</dbReference>
<accession>A0A4P7L0U4</accession>
<name>A0A4P7L0U4_9GAMM</name>
<sequence>MSNTEPWQDENKKLIVQSNDLITARYDLDIDGFRALTLFLSKVNQRLENPGWVSFTAHEFQATFDINKKNVWRSMKNAVVSLSKSQITFHVINGKKESFTVLNWLSGYKYQKIEGTGTGLKLRLNPDLDPFLFNIKHNFSWCFLNAITSVKTVMSFRIYMYILSHKNHPNCKRDGFFEVDISLKDFRKLFPEASSRFNNLRKYTIDPSIQDINKNTNLSVHLEPIKQGRSVVGMRFGCVEEKATVTKPKRPRLTKRPHVKSGSHDEGEWMKKNAEILYQYEKNLKKYDPTLRLTMPDLRRAVECSKFCKQNWHEEKKLELAIREGKIEDSPPKKAISQPQDKILTKTKMASLEKELEDIPNFGGFKQIKGRFFDKRSAEAAGYNWDEY</sequence>
<dbReference type="InterPro" id="IPR036388">
    <property type="entry name" value="WH-like_DNA-bd_sf"/>
</dbReference>
<dbReference type="RefSeq" id="WP_135678803.1">
    <property type="nucleotide sequence ID" value="NZ_CP038618.1"/>
</dbReference>
<proteinExistence type="inferred from homology"/>
<dbReference type="Pfam" id="PF01051">
    <property type="entry name" value="Rep3_N"/>
    <property type="match status" value="1"/>
</dbReference>
<dbReference type="KEGG" id="ans:ArsFIN_49280"/>
<dbReference type="Proteomes" id="UP000295134">
    <property type="component" value="Plasmid pArsFIN6"/>
</dbReference>
<reference evidence="2 3" key="1">
    <citation type="submission" date="2019-03" db="EMBL/GenBank/DDBJ databases">
        <title>Long-read sequencing reveals hyperdense prophage content in a complex bacterial symbiont genome.</title>
        <authorList>
            <person name="Frost C.L."/>
            <person name="Siozios S."/>
            <person name="Nadal-Jimenez P."/>
            <person name="Brockhurst M.A."/>
            <person name="King K.C."/>
            <person name="Darby A.C."/>
            <person name="Hurst G.D.D."/>
        </authorList>
    </citation>
    <scope>NUCLEOTIDE SEQUENCE [LARGE SCALE GENOMIC DNA]</scope>
    <source>
        <strain evidence="2 3">FIN</strain>
        <plasmid evidence="3">parsfin6</plasmid>
    </source>
</reference>
<organism evidence="2 3">
    <name type="scientific">Arsenophonus nasoniae</name>
    <name type="common">son-killer infecting Nasonia vitripennis</name>
    <dbReference type="NCBI Taxonomy" id="638"/>
    <lineage>
        <taxon>Bacteria</taxon>
        <taxon>Pseudomonadati</taxon>
        <taxon>Pseudomonadota</taxon>
        <taxon>Gammaproteobacteria</taxon>
        <taxon>Enterobacterales</taxon>
        <taxon>Morganellaceae</taxon>
        <taxon>Arsenophonus</taxon>
    </lineage>
</organism>
<comment type="similarity">
    <text evidence="1">Belongs to the initiator RepB protein family.</text>
</comment>
<geneLocation type="plasmid" evidence="3">
    <name>parsfin6</name>
</geneLocation>
<protein>
    <submittedName>
        <fullName evidence="2">Replication initiation protein</fullName>
    </submittedName>
</protein>
<keyword evidence="2" id="KW-0614">Plasmid</keyword>
<evidence type="ECO:0000313" key="2">
    <source>
        <dbReference type="EMBL" id="QBY46317.1"/>
    </source>
</evidence>
<dbReference type="GeneID" id="39751286"/>
<dbReference type="Pfam" id="PF21205">
    <property type="entry name" value="Rep3_C"/>
    <property type="match status" value="1"/>
</dbReference>
<evidence type="ECO:0000313" key="3">
    <source>
        <dbReference type="Proteomes" id="UP000295134"/>
    </source>
</evidence>
<gene>
    <name evidence="2" type="primary">repE_3</name>
    <name evidence="2" type="ORF">ArsFIN_49280</name>
</gene>